<comment type="catalytic activity">
    <reaction evidence="11">
        <text>an alpha-D-Man-(1-&gt;2)-alpha-D-Man-(1-&gt;2)-alpha-D-Man-(1-&gt;3)-[alpha-D-Man-(1-&gt;2)-alpha-D-Man-(1-&gt;3)-alpha-D-Man-(1-&gt;6)]-beta-D-Man-(1-&gt;4)-beta-D-GlcNAc-(1-&gt;4)-alpha-D-GlcNAc-diphospho-di-trans,poly-cis-dolichol + a di-trans,poly-cis-dolichyl beta-D-mannosyl phosphate = an alpha-D-Man-(1-&gt;2)-alpha-D-Man-(1-&gt;2)-alpha-D-Man-(1-&gt;3)-[alpha-D-Man-(1-&gt;2)-alpha-D-Man-(1-&gt;3)-[alpha-D-Man-(1-&gt;6)]-alpha-D-Man-(1-&gt;6)]-beta-D-Man-(1-&gt;4)-beta-D-GlcNAc-(1-&gt;4)-alpha-D-GlcNAc-diphospho-di-trans,poly-cis-dolichol + a di-trans,poly-cis-dolichyl phosphate + H(+)</text>
        <dbReference type="Rhea" id="RHEA:29535"/>
        <dbReference type="Rhea" id="RHEA-COMP:19498"/>
        <dbReference type="Rhea" id="RHEA-COMP:19501"/>
        <dbReference type="Rhea" id="RHEA-COMP:19518"/>
        <dbReference type="Rhea" id="RHEA-COMP:19519"/>
        <dbReference type="ChEBI" id="CHEBI:15378"/>
        <dbReference type="ChEBI" id="CHEBI:57683"/>
        <dbReference type="ChEBI" id="CHEBI:58211"/>
        <dbReference type="ChEBI" id="CHEBI:132517"/>
        <dbReference type="ChEBI" id="CHEBI:132519"/>
        <dbReference type="EC" id="2.4.1.260"/>
    </reaction>
    <physiologicalReaction direction="left-to-right" evidence="11">
        <dbReference type="Rhea" id="RHEA:29536"/>
    </physiologicalReaction>
</comment>
<keyword evidence="8 12" id="KW-1133">Transmembrane helix</keyword>
<keyword evidence="7 12" id="KW-0256">Endoplasmic reticulum</keyword>
<keyword evidence="9 12" id="KW-0472">Membrane</keyword>
<dbReference type="AlphaFoldDB" id="A0A9P6T9K4"/>
<feature type="chain" id="PRO_5040391081" description="Mannosyltransferase" evidence="13">
    <location>
        <begin position="19"/>
        <end position="494"/>
    </location>
</feature>
<proteinExistence type="inferred from homology"/>
<evidence type="ECO:0000256" key="9">
    <source>
        <dbReference type="ARBA" id="ARBA00023136"/>
    </source>
</evidence>
<gene>
    <name evidence="14" type="ORF">CROQUDRAFT_662343</name>
</gene>
<name>A0A9P6T9K4_9BASI</name>
<evidence type="ECO:0000256" key="6">
    <source>
        <dbReference type="ARBA" id="ARBA00022692"/>
    </source>
</evidence>
<feature type="transmembrane region" description="Helical" evidence="12">
    <location>
        <begin position="350"/>
        <end position="370"/>
    </location>
</feature>
<dbReference type="PANTHER" id="PTHR22760">
    <property type="entry name" value="GLYCOSYLTRANSFERASE"/>
    <property type="match status" value="1"/>
</dbReference>
<keyword evidence="13" id="KW-0732">Signal</keyword>
<sequence>MIFLTSVILLFITTLLQLILSPYTKVEESFNLHALHDYLHQSTWKSFAVEGDHSTFTGPIPRTFLGSIVIGLISSPIIYITRITGLLKSKFGEQVIVRAILAVINISSLSYFGLCARHVFGLTVGSMTIILCAIQFHLPFYSSRTLPNMFAFPLVQVALGHFLVTLRRSNSSVPARRRLLRAGSLLTIAAIVFRLELLALLAPLTILALLSRSVSFWDVCTRGFLVIFAALEVTVPLDSYFWQKLTWPEGASVYFNVIEGHASDWGVMPWHFYLTHSLPRLLGLAYPLSILGLVLDRKTFLPGLCATIFICSLSILKHKEWRFIVYIIPLLNLSASVSINRLVGSRTARWTLFGLLASITCSQTILSTYVSMNNYPGGKALHDLHKLTKLQNLNGIKVYIDDLSAQTGASRFLQLNDKDGGGTWIYDKLSTSIKEEMDLIITEESINDDRFLLDSFTLAFKKIQINWRDWPWIRLIMDKERVKTYIRKSILQSS</sequence>
<accession>A0A9P6T9K4</accession>
<organism evidence="14 15">
    <name type="scientific">Cronartium quercuum f. sp. fusiforme G11</name>
    <dbReference type="NCBI Taxonomy" id="708437"/>
    <lineage>
        <taxon>Eukaryota</taxon>
        <taxon>Fungi</taxon>
        <taxon>Dikarya</taxon>
        <taxon>Basidiomycota</taxon>
        <taxon>Pucciniomycotina</taxon>
        <taxon>Pucciniomycetes</taxon>
        <taxon>Pucciniales</taxon>
        <taxon>Coleosporiaceae</taxon>
        <taxon>Cronartium</taxon>
    </lineage>
</organism>
<evidence type="ECO:0000256" key="3">
    <source>
        <dbReference type="ARBA" id="ARBA00007063"/>
    </source>
</evidence>
<evidence type="ECO:0000256" key="7">
    <source>
        <dbReference type="ARBA" id="ARBA00022824"/>
    </source>
</evidence>
<dbReference type="GO" id="GO:0052917">
    <property type="term" value="F:dol-P-Man:Man(7)GlcNAc(2)-PP-Dol alpha-1,6-mannosyltransferase activity"/>
    <property type="evidence" value="ECO:0007669"/>
    <property type="project" value="UniProtKB-EC"/>
</dbReference>
<comment type="similarity">
    <text evidence="3 12">Belongs to the glycosyltransferase 22 family.</text>
</comment>
<evidence type="ECO:0000256" key="1">
    <source>
        <dbReference type="ARBA" id="ARBA00004477"/>
    </source>
</evidence>
<dbReference type="EMBL" id="MU167343">
    <property type="protein sequence ID" value="KAG0142628.1"/>
    <property type="molecule type" value="Genomic_DNA"/>
</dbReference>
<feature type="transmembrane region" description="Helical" evidence="12">
    <location>
        <begin position="323"/>
        <end position="344"/>
    </location>
</feature>
<keyword evidence="15" id="KW-1185">Reference proteome</keyword>
<comment type="pathway">
    <text evidence="2">Protein modification; protein glycosylation.</text>
</comment>
<evidence type="ECO:0000256" key="13">
    <source>
        <dbReference type="SAM" id="SignalP"/>
    </source>
</evidence>
<keyword evidence="4 12" id="KW-0328">Glycosyltransferase</keyword>
<keyword evidence="6 12" id="KW-0812">Transmembrane</keyword>
<reference evidence="14" key="1">
    <citation type="submission" date="2013-11" db="EMBL/GenBank/DDBJ databases">
        <title>Genome sequence of the fusiform rust pathogen reveals effectors for host alternation and coevolution with pine.</title>
        <authorList>
            <consortium name="DOE Joint Genome Institute"/>
            <person name="Smith K."/>
            <person name="Pendleton A."/>
            <person name="Kubisiak T."/>
            <person name="Anderson C."/>
            <person name="Salamov A."/>
            <person name="Aerts A."/>
            <person name="Riley R."/>
            <person name="Clum A."/>
            <person name="Lindquist E."/>
            <person name="Ence D."/>
            <person name="Campbell M."/>
            <person name="Kronenberg Z."/>
            <person name="Feau N."/>
            <person name="Dhillon B."/>
            <person name="Hamelin R."/>
            <person name="Burleigh J."/>
            <person name="Smith J."/>
            <person name="Yandell M."/>
            <person name="Nelson C."/>
            <person name="Grigoriev I."/>
            <person name="Davis J."/>
        </authorList>
    </citation>
    <scope>NUCLEOTIDE SEQUENCE</scope>
    <source>
        <strain evidence="14">G11</strain>
    </source>
</reference>
<evidence type="ECO:0000256" key="11">
    <source>
        <dbReference type="ARBA" id="ARBA00048899"/>
    </source>
</evidence>
<feature type="transmembrane region" description="Helical" evidence="12">
    <location>
        <begin position="64"/>
        <end position="83"/>
    </location>
</feature>
<feature type="transmembrane region" description="Helical" evidence="12">
    <location>
        <begin position="95"/>
        <end position="113"/>
    </location>
</feature>
<dbReference type="PANTHER" id="PTHR22760:SF1">
    <property type="entry name" value="DOL-P-MAN:MAN(7)GLCNAC(2)-PP-DOL ALPHA-1,6-MANNOSYLTRANSFERASE"/>
    <property type="match status" value="1"/>
</dbReference>
<comment type="function">
    <text evidence="10">Mannosyltransferase that operates in the biosynthetic pathway of dolichol-linked oligosaccharides, the glycan precursors employed in protein asparagine (N)-glycosylation. The assembly of dolichol-linked oligosaccharides begins on the cytosolic side of the endoplasmic reticulum membrane and finishes in its lumen. The sequential addition of sugars to dolichol pyrophosphate produces dolichol-linked oligosaccharides containing fourteen sugars, including two GlcNAcs, nine mannoses and three glucoses. Once assembled, the oligosaccharide is transferred from the lipid to nascent proteins by oligosaccharyltransferases. In the lumen of the endoplasmic reticulum, adds the eighth mannose residue in an alpha-1,6 linkage onto Man(7)GlcNAc(2)-PP-dolichol to produce Man(8)GlcNAc(2)-PP-dolichol.</text>
</comment>
<comment type="caution">
    <text evidence="14">The sequence shown here is derived from an EMBL/GenBank/DDBJ whole genome shotgun (WGS) entry which is preliminary data.</text>
</comment>
<evidence type="ECO:0000313" key="15">
    <source>
        <dbReference type="Proteomes" id="UP000886653"/>
    </source>
</evidence>
<evidence type="ECO:0000313" key="14">
    <source>
        <dbReference type="EMBL" id="KAG0142628.1"/>
    </source>
</evidence>
<feature type="signal peptide" evidence="13">
    <location>
        <begin position="1"/>
        <end position="18"/>
    </location>
</feature>
<feature type="transmembrane region" description="Helical" evidence="12">
    <location>
        <begin position="299"/>
        <end position="316"/>
    </location>
</feature>
<dbReference type="GO" id="GO:0005789">
    <property type="term" value="C:endoplasmic reticulum membrane"/>
    <property type="evidence" value="ECO:0007669"/>
    <property type="project" value="UniProtKB-SubCell"/>
</dbReference>
<comment type="subcellular location">
    <subcellularLocation>
        <location evidence="1 12">Endoplasmic reticulum membrane</location>
        <topology evidence="1 12">Multi-pass membrane protein</topology>
    </subcellularLocation>
</comment>
<evidence type="ECO:0000256" key="10">
    <source>
        <dbReference type="ARBA" id="ARBA00044721"/>
    </source>
</evidence>
<evidence type="ECO:0000256" key="4">
    <source>
        <dbReference type="ARBA" id="ARBA00022676"/>
    </source>
</evidence>
<dbReference type="Proteomes" id="UP000886653">
    <property type="component" value="Unassembled WGS sequence"/>
</dbReference>
<dbReference type="GO" id="GO:0006487">
    <property type="term" value="P:protein N-linked glycosylation"/>
    <property type="evidence" value="ECO:0007669"/>
    <property type="project" value="TreeGrafter"/>
</dbReference>
<dbReference type="InterPro" id="IPR005599">
    <property type="entry name" value="GPI_mannosylTrfase"/>
</dbReference>
<feature type="transmembrane region" description="Helical" evidence="12">
    <location>
        <begin position="186"/>
        <end position="211"/>
    </location>
</feature>
<evidence type="ECO:0000256" key="12">
    <source>
        <dbReference type="RuleBase" id="RU363075"/>
    </source>
</evidence>
<dbReference type="Pfam" id="PF03901">
    <property type="entry name" value="Glyco_transf_22"/>
    <property type="match status" value="1"/>
</dbReference>
<keyword evidence="5" id="KW-0808">Transferase</keyword>
<evidence type="ECO:0000256" key="8">
    <source>
        <dbReference type="ARBA" id="ARBA00022989"/>
    </source>
</evidence>
<protein>
    <recommendedName>
        <fullName evidence="12">Mannosyltransferase</fullName>
        <ecNumber evidence="12">2.4.1.-</ecNumber>
    </recommendedName>
</protein>
<evidence type="ECO:0000256" key="5">
    <source>
        <dbReference type="ARBA" id="ARBA00022679"/>
    </source>
</evidence>
<dbReference type="OrthoDB" id="19039at2759"/>
<evidence type="ECO:0000256" key="2">
    <source>
        <dbReference type="ARBA" id="ARBA00004922"/>
    </source>
</evidence>
<feature type="transmembrane region" description="Helical" evidence="12">
    <location>
        <begin position="119"/>
        <end position="138"/>
    </location>
</feature>
<dbReference type="EC" id="2.4.1.-" evidence="12"/>